<dbReference type="InterPro" id="IPR022645">
    <property type="entry name" value="SecD/SecF_bac"/>
</dbReference>
<evidence type="ECO:0000256" key="7">
    <source>
        <dbReference type="ARBA" id="ARBA00023010"/>
    </source>
</evidence>
<dbReference type="InterPro" id="IPR055344">
    <property type="entry name" value="SecD_SecF_C_bact"/>
</dbReference>
<sequence>MLASLLSDDRLLVFLAGLGLLALFFWYFATDFERKKRNIGTIIVALIAVFSMLSIVPSEKWGDVITGKTPITEASNLKGGIDLIGGSSFTLRVQPSKDSNGEPVPVSSNAVQQAIKTVEDRLNAFGTSDLLIIAQGDDRILVQMPGVTPEAAKNVRDTLEKIAKLELKTVHPESRLLADRVAADPDNEIVPGYELKVLRDTDDDGKATSENILISRRAALDGSYVVHAQELYGPYEGELSVELNNDGATKMFDLTKQMTHGRDRLAIVLDGEVLSAPVVQASLSQKFQISGMADAAEAKSLAAALLNPLKNPLLVEEQRAVSATLGKETVHQGISAGIAGLGLTMIFVLVYYRFAGVIALIGLVFNIVILFGTMAMFGFTFTLPGIAGIILTIGVAVDANVLIYERLREELAAGKSLKAAITAAYEKAFSAIFDANITTLITALILFWRASGTVKGFAVTLTIGILASMLAALLCTRVLFWWGSDKGVIKKLNFMSLIPKRAVDFLGLRKIAFTVSIVLFLAGIGAVVSKGDKAMGIDFTGGAQMIFQFEGDVKIDQTEAHDVIESLSLTKAASSYEETNAAGNHLLTVRCSEQDVAKIEDALRKEFPALQEQVPAVDNNGQPLLDGENKQKLEYKWQMNVETVSAALGKEFLTTAVWALLIGLFAILIYITIRFEFSFALGAFTALFHDILICLGIVVLSGVELSLIHVGAFLTIAGYSINDTIVVFDRLREDLKTKRGEVKDVMNNAINTTLSRTILTSLTTFVAVLVLYIYGGTALRDFSFTIMIGVIIGTYSSIFIASPIVYLWSKVRGINLRRELLDANLEAEVNPAKN</sequence>
<keyword evidence="8 9" id="KW-0472">Membrane</keyword>
<evidence type="ECO:0000256" key="8">
    <source>
        <dbReference type="ARBA" id="ARBA00023136"/>
    </source>
</evidence>
<dbReference type="InterPro" id="IPR054384">
    <property type="entry name" value="SecDF_P1_head"/>
</dbReference>
<feature type="transmembrane region" description="Helical" evidence="9">
    <location>
        <begin position="786"/>
        <end position="808"/>
    </location>
</feature>
<dbReference type="PANTHER" id="PTHR30081:SF1">
    <property type="entry name" value="PROTEIN TRANSLOCASE SUBUNIT SECD"/>
    <property type="match status" value="1"/>
</dbReference>
<feature type="transmembrane region" description="Helical" evidence="9">
    <location>
        <begin position="456"/>
        <end position="482"/>
    </location>
</feature>
<dbReference type="Gene3D" id="3.30.70.3400">
    <property type="match status" value="1"/>
</dbReference>
<keyword evidence="7 9" id="KW-0811">Translocation</keyword>
<evidence type="ECO:0000256" key="6">
    <source>
        <dbReference type="ARBA" id="ARBA00022989"/>
    </source>
</evidence>
<evidence type="ECO:0000259" key="11">
    <source>
        <dbReference type="Pfam" id="PF02355"/>
    </source>
</evidence>
<dbReference type="PANTHER" id="PTHR30081">
    <property type="entry name" value="PROTEIN-EXPORT MEMBRANE PROTEIN SEC"/>
    <property type="match status" value="1"/>
</dbReference>
<evidence type="ECO:0000259" key="13">
    <source>
        <dbReference type="Pfam" id="PF22599"/>
    </source>
</evidence>
<dbReference type="GO" id="GO:0015450">
    <property type="term" value="F:protein-transporting ATPase activity"/>
    <property type="evidence" value="ECO:0007669"/>
    <property type="project" value="InterPro"/>
</dbReference>
<protein>
    <recommendedName>
        <fullName evidence="9 10">Multifunctional fusion protein</fullName>
    </recommendedName>
    <domain>
        <recommendedName>
            <fullName evidence="9">Protein translocase subunit SecD</fullName>
        </recommendedName>
    </domain>
    <domain>
        <recommendedName>
            <fullName evidence="10">Protein-export membrane protein SecF</fullName>
        </recommendedName>
    </domain>
</protein>
<dbReference type="NCBIfam" id="TIGR01129">
    <property type="entry name" value="secD"/>
    <property type="match status" value="1"/>
</dbReference>
<feature type="transmembrane region" description="Helical" evidence="9">
    <location>
        <begin position="749"/>
        <end position="774"/>
    </location>
</feature>
<evidence type="ECO:0000256" key="2">
    <source>
        <dbReference type="ARBA" id="ARBA00022448"/>
    </source>
</evidence>
<dbReference type="Gene3D" id="1.20.1640.10">
    <property type="entry name" value="Multidrug efflux transporter AcrB transmembrane domain"/>
    <property type="match status" value="2"/>
</dbReference>
<dbReference type="PRINTS" id="PR01755">
    <property type="entry name" value="SECFTRNLCASE"/>
</dbReference>
<dbReference type="GO" id="GO:0065002">
    <property type="term" value="P:intracellular protein transmembrane transport"/>
    <property type="evidence" value="ECO:0007669"/>
    <property type="project" value="UniProtKB-UniRule"/>
</dbReference>
<dbReference type="InterPro" id="IPR048634">
    <property type="entry name" value="SecD_SecF_C"/>
</dbReference>
<comment type="similarity">
    <text evidence="9">Belongs to the SecD/SecF family. SecD subfamily.</text>
</comment>
<dbReference type="HAMAP" id="MF_01464_B">
    <property type="entry name" value="SecF_B"/>
    <property type="match status" value="1"/>
</dbReference>
<comment type="similarity">
    <text evidence="10">Belongs to the SecD/SecF family. SecF subfamily.</text>
</comment>
<dbReference type="GO" id="GO:0043952">
    <property type="term" value="P:protein transport by the Sec complex"/>
    <property type="evidence" value="ECO:0007669"/>
    <property type="project" value="UniProtKB-UniRule"/>
</dbReference>
<dbReference type="Pfam" id="PF22599">
    <property type="entry name" value="SecDF_P1_head"/>
    <property type="match status" value="1"/>
</dbReference>
<dbReference type="KEGG" id="osu:NT6N_00370"/>
<dbReference type="NCBIfam" id="TIGR00916">
    <property type="entry name" value="2A0604s01"/>
    <property type="match status" value="2"/>
</dbReference>
<dbReference type="FunFam" id="1.20.1640.10:FF:000004">
    <property type="entry name" value="Protein translocase subunit SecD"/>
    <property type="match status" value="1"/>
</dbReference>
<comment type="function">
    <text evidence="9">Part of the Sec protein translocase complex. Interacts with the SecYEG preprotein conducting channel. SecDF uses the proton motive force (PMF) to complete protein translocation after the ATP-dependent function of SecA.</text>
</comment>
<dbReference type="InterPro" id="IPR005665">
    <property type="entry name" value="SecF_bac"/>
</dbReference>
<dbReference type="GO" id="GO:0006605">
    <property type="term" value="P:protein targeting"/>
    <property type="evidence" value="ECO:0007669"/>
    <property type="project" value="UniProtKB-UniRule"/>
</dbReference>
<evidence type="ECO:0000256" key="5">
    <source>
        <dbReference type="ARBA" id="ARBA00022927"/>
    </source>
</evidence>
<feature type="transmembrane region" description="Helical" evidence="9">
    <location>
        <begin position="706"/>
        <end position="728"/>
    </location>
</feature>
<dbReference type="Pfam" id="PF02355">
    <property type="entry name" value="SecD_SecF_C"/>
    <property type="match status" value="2"/>
</dbReference>
<feature type="transmembrane region" description="Helical" evidence="9">
    <location>
        <begin position="333"/>
        <end position="352"/>
    </location>
</feature>
<feature type="transmembrane region" description="Helical" evidence="9">
    <location>
        <begin position="679"/>
        <end position="700"/>
    </location>
</feature>
<feature type="transmembrane region" description="Helical" evidence="9">
    <location>
        <begin position="652"/>
        <end position="672"/>
    </location>
</feature>
<dbReference type="AlphaFoldDB" id="A0AAT9FGF8"/>
<evidence type="ECO:0000256" key="10">
    <source>
        <dbReference type="HAMAP-Rule" id="MF_01464"/>
    </source>
</evidence>
<evidence type="ECO:0000259" key="12">
    <source>
        <dbReference type="Pfam" id="PF21760"/>
    </source>
</evidence>
<dbReference type="Pfam" id="PF21760">
    <property type="entry name" value="SecD_1st"/>
    <property type="match status" value="1"/>
</dbReference>
<dbReference type="InterPro" id="IPR048631">
    <property type="entry name" value="SecD_1st"/>
</dbReference>
<feature type="transmembrane region" description="Helical" evidence="9">
    <location>
        <begin position="357"/>
        <end position="379"/>
    </location>
</feature>
<dbReference type="Pfam" id="PF07549">
    <property type="entry name" value="Sec_GG"/>
    <property type="match status" value="2"/>
</dbReference>
<feature type="transmembrane region" description="Helical" evidence="9">
    <location>
        <begin position="428"/>
        <end position="450"/>
    </location>
</feature>
<keyword evidence="6 9" id="KW-1133">Transmembrane helix</keyword>
<dbReference type="EMBL" id="AP026866">
    <property type="protein sequence ID" value="BDS04997.1"/>
    <property type="molecule type" value="Genomic_DNA"/>
</dbReference>
<keyword evidence="3 9" id="KW-1003">Cell membrane</keyword>
<feature type="domain" description="SecDF P1 head subdomain" evidence="13">
    <location>
        <begin position="208"/>
        <end position="305"/>
    </location>
</feature>
<dbReference type="GO" id="GO:0005886">
    <property type="term" value="C:plasma membrane"/>
    <property type="evidence" value="ECO:0007669"/>
    <property type="project" value="UniProtKB-SubCell"/>
</dbReference>
<dbReference type="NCBIfam" id="TIGR00966">
    <property type="entry name" value="transloc_SecF"/>
    <property type="match status" value="1"/>
</dbReference>
<feature type="transmembrane region" description="Helical" evidence="9">
    <location>
        <begin position="38"/>
        <end position="56"/>
    </location>
</feature>
<gene>
    <name evidence="9 14" type="primary">secD</name>
    <name evidence="10" type="synonym">secF</name>
    <name evidence="14" type="ORF">NT6N_00370</name>
</gene>
<name>A0AAT9FGF8_9BACT</name>
<keyword evidence="2 9" id="KW-0813">Transport</keyword>
<keyword evidence="4 9" id="KW-0812">Transmembrane</keyword>
<dbReference type="HAMAP" id="MF_01463_B">
    <property type="entry name" value="SecD_B"/>
    <property type="match status" value="1"/>
</dbReference>
<evidence type="ECO:0000256" key="4">
    <source>
        <dbReference type="ARBA" id="ARBA00022692"/>
    </source>
</evidence>
<evidence type="ECO:0000256" key="9">
    <source>
        <dbReference type="HAMAP-Rule" id="MF_01463"/>
    </source>
</evidence>
<comment type="subunit">
    <text evidence="9">Forms a complex with SecF. Part of the essential Sec protein translocation apparatus which comprises SecA, SecYEG and auxiliary proteins SecDF. Other proteins may also be involved.</text>
</comment>
<feature type="domain" description="Protein export membrane protein SecD/SecF C-terminal" evidence="11">
    <location>
        <begin position="314"/>
        <end position="476"/>
    </location>
</feature>
<feature type="domain" description="Protein translocase subunit SecDF P1" evidence="12">
    <location>
        <begin position="111"/>
        <end position="171"/>
    </location>
</feature>
<feature type="domain" description="Protein export membrane protein SecD/SecF C-terminal" evidence="11">
    <location>
        <begin position="638"/>
        <end position="810"/>
    </location>
</feature>
<dbReference type="Gene3D" id="3.30.1360.200">
    <property type="match status" value="1"/>
</dbReference>
<dbReference type="InterPro" id="IPR022646">
    <property type="entry name" value="SecD/SecF_CS"/>
</dbReference>
<evidence type="ECO:0000256" key="3">
    <source>
        <dbReference type="ARBA" id="ARBA00022475"/>
    </source>
</evidence>
<comment type="subcellular location">
    <subcellularLocation>
        <location evidence="1 9">Cell membrane</location>
        <topology evidence="1 9">Multi-pass membrane protein</topology>
    </subcellularLocation>
</comment>
<feature type="transmembrane region" description="Helical" evidence="9">
    <location>
        <begin position="12"/>
        <end position="29"/>
    </location>
</feature>
<reference evidence="14" key="1">
    <citation type="submission" date="2024-07" db="EMBL/GenBank/DDBJ databases">
        <title>Complete genome sequence of Verrucomicrobiaceae bacterium NT6N.</title>
        <authorList>
            <person name="Huang C."/>
            <person name="Takami H."/>
            <person name="Hamasaki K."/>
        </authorList>
    </citation>
    <scope>NUCLEOTIDE SEQUENCE</scope>
    <source>
        <strain evidence="14">NT6N</strain>
    </source>
</reference>
<evidence type="ECO:0000313" key="14">
    <source>
        <dbReference type="EMBL" id="BDS04997.1"/>
    </source>
</evidence>
<feature type="transmembrane region" description="Helical" evidence="9">
    <location>
        <begin position="385"/>
        <end position="407"/>
    </location>
</feature>
<comment type="subunit">
    <text evidence="10">Forms a complex with SecD. Part of the essential Sec protein translocation apparatus which comprises SecA, SecYEG and auxiliary proteins SecDF. Other proteins may also be involved.</text>
</comment>
<comment type="caution">
    <text evidence="9">Lacks conserved residue(s) required for the propagation of feature annotation.</text>
</comment>
<accession>A0AAT9FGF8</accession>
<dbReference type="InterPro" id="IPR005791">
    <property type="entry name" value="SecD"/>
</dbReference>
<organism evidence="14">
    <name type="scientific">Oceaniferula spumae</name>
    <dbReference type="NCBI Taxonomy" id="2979115"/>
    <lineage>
        <taxon>Bacteria</taxon>
        <taxon>Pseudomonadati</taxon>
        <taxon>Verrucomicrobiota</taxon>
        <taxon>Verrucomicrobiia</taxon>
        <taxon>Verrucomicrobiales</taxon>
        <taxon>Verrucomicrobiaceae</taxon>
        <taxon>Oceaniferula</taxon>
    </lineage>
</organism>
<keyword evidence="5 9" id="KW-0653">Protein transport</keyword>
<dbReference type="InterPro" id="IPR022813">
    <property type="entry name" value="SecD/SecF_arch_bac"/>
</dbReference>
<proteinExistence type="inferred from homology"/>
<dbReference type="SUPFAM" id="SSF82866">
    <property type="entry name" value="Multidrug efflux transporter AcrB transmembrane domain"/>
    <property type="match status" value="2"/>
</dbReference>
<evidence type="ECO:0000256" key="1">
    <source>
        <dbReference type="ARBA" id="ARBA00004651"/>
    </source>
</evidence>
<feature type="transmembrane region" description="Helical" evidence="9">
    <location>
        <begin position="503"/>
        <end position="528"/>
    </location>
</feature>